<sequence length="54" mass="6435">KPSKSFAFCDHSREDYDSEQNPVFILLNNLDYRTALFHPPAYIHSSMWMRARCQ</sequence>
<reference evidence="1" key="5">
    <citation type="journal article" date="2021" name="G3 (Bethesda)">
        <title>Aegilops tauschii genome assembly Aet v5.0 features greater sequence contiguity and improved annotation.</title>
        <authorList>
            <person name="Wang L."/>
            <person name="Zhu T."/>
            <person name="Rodriguez J.C."/>
            <person name="Deal K.R."/>
            <person name="Dubcovsky J."/>
            <person name="McGuire P.E."/>
            <person name="Lux T."/>
            <person name="Spannagl M."/>
            <person name="Mayer K.F.X."/>
            <person name="Baldrich P."/>
            <person name="Meyers B.C."/>
            <person name="Huo N."/>
            <person name="Gu Y.Q."/>
            <person name="Zhou H."/>
            <person name="Devos K.M."/>
            <person name="Bennetzen J.L."/>
            <person name="Unver T."/>
            <person name="Budak H."/>
            <person name="Gulick P.J."/>
            <person name="Galiba G."/>
            <person name="Kalapos B."/>
            <person name="Nelson D.R."/>
            <person name="Li P."/>
            <person name="You F.M."/>
            <person name="Luo M.C."/>
            <person name="Dvorak J."/>
        </authorList>
    </citation>
    <scope>NUCLEOTIDE SEQUENCE [LARGE SCALE GENOMIC DNA]</scope>
    <source>
        <strain evidence="1">cv. AL8/78</strain>
    </source>
</reference>
<proteinExistence type="predicted"/>
<protein>
    <submittedName>
        <fullName evidence="1">Uncharacterized protein</fullName>
    </submittedName>
</protein>
<reference evidence="1" key="3">
    <citation type="journal article" date="2017" name="Nature">
        <title>Genome sequence of the progenitor of the wheat D genome Aegilops tauschii.</title>
        <authorList>
            <person name="Luo M.C."/>
            <person name="Gu Y.Q."/>
            <person name="Puiu D."/>
            <person name="Wang H."/>
            <person name="Twardziok S.O."/>
            <person name="Deal K.R."/>
            <person name="Huo N."/>
            <person name="Zhu T."/>
            <person name="Wang L."/>
            <person name="Wang Y."/>
            <person name="McGuire P.E."/>
            <person name="Liu S."/>
            <person name="Long H."/>
            <person name="Ramasamy R.K."/>
            <person name="Rodriguez J.C."/>
            <person name="Van S.L."/>
            <person name="Yuan L."/>
            <person name="Wang Z."/>
            <person name="Xia Z."/>
            <person name="Xiao L."/>
            <person name="Anderson O.D."/>
            <person name="Ouyang S."/>
            <person name="Liang Y."/>
            <person name="Zimin A.V."/>
            <person name="Pertea G."/>
            <person name="Qi P."/>
            <person name="Bennetzen J.L."/>
            <person name="Dai X."/>
            <person name="Dawson M.W."/>
            <person name="Muller H.G."/>
            <person name="Kugler K."/>
            <person name="Rivarola-Duarte L."/>
            <person name="Spannagl M."/>
            <person name="Mayer K.F.X."/>
            <person name="Lu F.H."/>
            <person name="Bevan M.W."/>
            <person name="Leroy P."/>
            <person name="Li P."/>
            <person name="You F.M."/>
            <person name="Sun Q."/>
            <person name="Liu Z."/>
            <person name="Lyons E."/>
            <person name="Wicker T."/>
            <person name="Salzberg S.L."/>
            <person name="Devos K.M."/>
            <person name="Dvorak J."/>
        </authorList>
    </citation>
    <scope>NUCLEOTIDE SEQUENCE [LARGE SCALE GENOMIC DNA]</scope>
    <source>
        <strain evidence="1">cv. AL8/78</strain>
    </source>
</reference>
<accession>A0A453HMM0</accession>
<evidence type="ECO:0000313" key="1">
    <source>
        <dbReference type="EnsemblPlants" id="AET4Gv20241100.5"/>
    </source>
</evidence>
<dbReference type="Proteomes" id="UP000015105">
    <property type="component" value="Chromosome 4D"/>
</dbReference>
<evidence type="ECO:0000313" key="2">
    <source>
        <dbReference type="Proteomes" id="UP000015105"/>
    </source>
</evidence>
<name>A0A453HMM0_AEGTS</name>
<reference evidence="2" key="1">
    <citation type="journal article" date="2014" name="Science">
        <title>Ancient hybridizations among the ancestral genomes of bread wheat.</title>
        <authorList>
            <consortium name="International Wheat Genome Sequencing Consortium,"/>
            <person name="Marcussen T."/>
            <person name="Sandve S.R."/>
            <person name="Heier L."/>
            <person name="Spannagl M."/>
            <person name="Pfeifer M."/>
            <person name="Jakobsen K.S."/>
            <person name="Wulff B.B."/>
            <person name="Steuernagel B."/>
            <person name="Mayer K.F."/>
            <person name="Olsen O.A."/>
        </authorList>
    </citation>
    <scope>NUCLEOTIDE SEQUENCE [LARGE SCALE GENOMIC DNA]</scope>
    <source>
        <strain evidence="2">cv. AL8/78</strain>
    </source>
</reference>
<organism evidence="1 2">
    <name type="scientific">Aegilops tauschii subsp. strangulata</name>
    <name type="common">Goatgrass</name>
    <dbReference type="NCBI Taxonomy" id="200361"/>
    <lineage>
        <taxon>Eukaryota</taxon>
        <taxon>Viridiplantae</taxon>
        <taxon>Streptophyta</taxon>
        <taxon>Embryophyta</taxon>
        <taxon>Tracheophyta</taxon>
        <taxon>Spermatophyta</taxon>
        <taxon>Magnoliopsida</taxon>
        <taxon>Liliopsida</taxon>
        <taxon>Poales</taxon>
        <taxon>Poaceae</taxon>
        <taxon>BOP clade</taxon>
        <taxon>Pooideae</taxon>
        <taxon>Triticodae</taxon>
        <taxon>Triticeae</taxon>
        <taxon>Triticinae</taxon>
        <taxon>Aegilops</taxon>
    </lineage>
</organism>
<reference evidence="2" key="2">
    <citation type="journal article" date="2017" name="Nat. Plants">
        <title>The Aegilops tauschii genome reveals multiple impacts of transposons.</title>
        <authorList>
            <person name="Zhao G."/>
            <person name="Zou C."/>
            <person name="Li K."/>
            <person name="Wang K."/>
            <person name="Li T."/>
            <person name="Gao L."/>
            <person name="Zhang X."/>
            <person name="Wang H."/>
            <person name="Yang Z."/>
            <person name="Liu X."/>
            <person name="Jiang W."/>
            <person name="Mao L."/>
            <person name="Kong X."/>
            <person name="Jiao Y."/>
            <person name="Jia J."/>
        </authorList>
    </citation>
    <scope>NUCLEOTIDE SEQUENCE [LARGE SCALE GENOMIC DNA]</scope>
    <source>
        <strain evidence="2">cv. AL8/78</strain>
    </source>
</reference>
<keyword evidence="2" id="KW-1185">Reference proteome</keyword>
<dbReference type="AlphaFoldDB" id="A0A453HMM0"/>
<reference evidence="1" key="4">
    <citation type="submission" date="2019-03" db="UniProtKB">
        <authorList>
            <consortium name="EnsemblPlants"/>
        </authorList>
    </citation>
    <scope>IDENTIFICATION</scope>
</reference>
<dbReference type="Gramene" id="AET4Gv20241100.5">
    <property type="protein sequence ID" value="AET4Gv20241100.5"/>
    <property type="gene ID" value="AET4Gv20241100"/>
</dbReference>
<dbReference type="EnsemblPlants" id="AET4Gv20241100.5">
    <property type="protein sequence ID" value="AET4Gv20241100.5"/>
    <property type="gene ID" value="AET4Gv20241100"/>
</dbReference>